<protein>
    <recommendedName>
        <fullName evidence="2">Ribosome-binding factor A</fullName>
    </recommendedName>
</protein>
<keyword evidence="2" id="KW-0963">Cytoplasm</keyword>
<comment type="function">
    <text evidence="2">One of several proteins that assist in the late maturation steps of the functional core of the 30S ribosomal subunit. Associates with free 30S ribosomal subunits (but not with 30S subunits that are part of 70S ribosomes or polysomes). Required for efficient processing of 16S rRNA. May interact with the 5'-terminal helix region of 16S rRNA.</text>
</comment>
<evidence type="ECO:0000256" key="2">
    <source>
        <dbReference type="HAMAP-Rule" id="MF_00003"/>
    </source>
</evidence>
<keyword evidence="4" id="KW-1185">Reference proteome</keyword>
<comment type="subunit">
    <text evidence="2">Monomer. Binds 30S ribosomal subunits, but not 50S ribosomal subunits or 70S ribosomes.</text>
</comment>
<dbReference type="InterPro" id="IPR023799">
    <property type="entry name" value="RbfA_dom_sf"/>
</dbReference>
<dbReference type="Gene3D" id="3.30.300.20">
    <property type="match status" value="1"/>
</dbReference>
<name>A0A4U1J3V7_9BACT</name>
<accession>A0A4U1J3V7</accession>
<dbReference type="EMBL" id="SSMQ01000037">
    <property type="protein sequence ID" value="TKD01820.1"/>
    <property type="molecule type" value="Genomic_DNA"/>
</dbReference>
<keyword evidence="1 2" id="KW-0690">Ribosome biogenesis</keyword>
<dbReference type="PROSITE" id="PS01319">
    <property type="entry name" value="RBFA"/>
    <property type="match status" value="1"/>
</dbReference>
<gene>
    <name evidence="2 3" type="primary">rbfA</name>
    <name evidence="3" type="ORF">E8A74_29995</name>
</gene>
<dbReference type="HAMAP" id="MF_00003">
    <property type="entry name" value="RbfA"/>
    <property type="match status" value="1"/>
</dbReference>
<comment type="subcellular location">
    <subcellularLocation>
        <location evidence="2">Cytoplasm</location>
    </subcellularLocation>
</comment>
<comment type="similarity">
    <text evidence="2">Belongs to the RbfA family.</text>
</comment>
<dbReference type="AlphaFoldDB" id="A0A4U1J3V7"/>
<evidence type="ECO:0000313" key="3">
    <source>
        <dbReference type="EMBL" id="TKD01820.1"/>
    </source>
</evidence>
<dbReference type="SUPFAM" id="SSF89919">
    <property type="entry name" value="Ribosome-binding factor A, RbfA"/>
    <property type="match status" value="1"/>
</dbReference>
<comment type="caution">
    <text evidence="3">The sequence shown here is derived from an EMBL/GenBank/DDBJ whole genome shotgun (WGS) entry which is preliminary data.</text>
</comment>
<dbReference type="Proteomes" id="UP000309215">
    <property type="component" value="Unassembled WGS sequence"/>
</dbReference>
<dbReference type="OrthoDB" id="307788at2"/>
<dbReference type="Pfam" id="PF02033">
    <property type="entry name" value="RBFA"/>
    <property type="match status" value="1"/>
</dbReference>
<evidence type="ECO:0000313" key="4">
    <source>
        <dbReference type="Proteomes" id="UP000309215"/>
    </source>
</evidence>
<dbReference type="PANTHER" id="PTHR33515">
    <property type="entry name" value="RIBOSOME-BINDING FACTOR A, CHLOROPLASTIC-RELATED"/>
    <property type="match status" value="1"/>
</dbReference>
<dbReference type="NCBIfam" id="TIGR00082">
    <property type="entry name" value="rbfA"/>
    <property type="match status" value="1"/>
</dbReference>
<dbReference type="GO" id="GO:0043024">
    <property type="term" value="F:ribosomal small subunit binding"/>
    <property type="evidence" value="ECO:0007669"/>
    <property type="project" value="TreeGrafter"/>
</dbReference>
<dbReference type="GO" id="GO:0005829">
    <property type="term" value="C:cytosol"/>
    <property type="evidence" value="ECO:0007669"/>
    <property type="project" value="TreeGrafter"/>
</dbReference>
<sequence length="126" mass="14247">MSGQGLRSARVAARVREELAALLRDMADPRLHGVLISRVEMTDDLQAARIFVRHELGASPGEPERRSMLKGLEAAGGRLRRDVGKAVQLRRAPELKFIYDTGQDSAYRVEEILHEIRMDDERRQKG</sequence>
<reference evidence="3 4" key="1">
    <citation type="submission" date="2019-04" db="EMBL/GenBank/DDBJ databases">
        <authorList>
            <person name="Li Y."/>
            <person name="Wang J."/>
        </authorList>
    </citation>
    <scope>NUCLEOTIDE SEQUENCE [LARGE SCALE GENOMIC DNA]</scope>
    <source>
        <strain evidence="3 4">DSM 14668</strain>
    </source>
</reference>
<dbReference type="PANTHER" id="PTHR33515:SF1">
    <property type="entry name" value="RIBOSOME-BINDING FACTOR A, CHLOROPLASTIC-RELATED"/>
    <property type="match status" value="1"/>
</dbReference>
<proteinExistence type="inferred from homology"/>
<dbReference type="InterPro" id="IPR000238">
    <property type="entry name" value="RbfA"/>
</dbReference>
<dbReference type="GO" id="GO:0030490">
    <property type="term" value="P:maturation of SSU-rRNA"/>
    <property type="evidence" value="ECO:0007669"/>
    <property type="project" value="UniProtKB-UniRule"/>
</dbReference>
<evidence type="ECO:0000256" key="1">
    <source>
        <dbReference type="ARBA" id="ARBA00022517"/>
    </source>
</evidence>
<dbReference type="InterPro" id="IPR020053">
    <property type="entry name" value="Ribosome-bd_factorA_CS"/>
</dbReference>
<organism evidence="3 4">
    <name type="scientific">Polyangium fumosum</name>
    <dbReference type="NCBI Taxonomy" id="889272"/>
    <lineage>
        <taxon>Bacteria</taxon>
        <taxon>Pseudomonadati</taxon>
        <taxon>Myxococcota</taxon>
        <taxon>Polyangia</taxon>
        <taxon>Polyangiales</taxon>
        <taxon>Polyangiaceae</taxon>
        <taxon>Polyangium</taxon>
    </lineage>
</organism>
<dbReference type="InterPro" id="IPR015946">
    <property type="entry name" value="KH_dom-like_a/b"/>
</dbReference>